<evidence type="ECO:0000256" key="1">
    <source>
        <dbReference type="ARBA" id="ARBA00000900"/>
    </source>
</evidence>
<keyword evidence="3" id="KW-0808">Transferase</keyword>
<evidence type="ECO:0000313" key="12">
    <source>
        <dbReference type="Proteomes" id="UP001558713"/>
    </source>
</evidence>
<reference evidence="10 12" key="1">
    <citation type="submission" date="2024-04" db="EMBL/GenBank/DDBJ databases">
        <title>Genome assembly C_amara_ONT_v2.</title>
        <authorList>
            <person name="Yant L."/>
            <person name="Moore C."/>
            <person name="Slenker M."/>
        </authorList>
    </citation>
    <scope>NUCLEOTIDE SEQUENCE [LARGE SCALE GENOMIC DNA]</scope>
    <source>
        <tissue evidence="10">Leaf</tissue>
    </source>
</reference>
<evidence type="ECO:0000313" key="10">
    <source>
        <dbReference type="EMBL" id="KAL1191408.1"/>
    </source>
</evidence>
<dbReference type="SMART" id="SM00184">
    <property type="entry name" value="RING"/>
    <property type="match status" value="1"/>
</dbReference>
<feature type="domain" description="RING-type" evidence="9">
    <location>
        <begin position="97"/>
        <end position="138"/>
    </location>
</feature>
<dbReference type="EMBL" id="JBANAX010000853">
    <property type="protein sequence ID" value="KAL1191408.1"/>
    <property type="molecule type" value="Genomic_DNA"/>
</dbReference>
<dbReference type="PANTHER" id="PTHR15710">
    <property type="entry name" value="E3 UBIQUITIN-PROTEIN LIGASE PRAJA"/>
    <property type="match status" value="1"/>
</dbReference>
<comment type="caution">
    <text evidence="10">The sequence shown here is derived from an EMBL/GenBank/DDBJ whole genome shotgun (WGS) entry which is preliminary data.</text>
</comment>
<protein>
    <recommendedName>
        <fullName evidence="2">RING-type E3 ubiquitin transferase</fullName>
        <ecNumber evidence="2">2.3.2.27</ecNumber>
    </recommendedName>
</protein>
<organism evidence="10 12">
    <name type="scientific">Cardamine amara subsp. amara</name>
    <dbReference type="NCBI Taxonomy" id="228776"/>
    <lineage>
        <taxon>Eukaryota</taxon>
        <taxon>Viridiplantae</taxon>
        <taxon>Streptophyta</taxon>
        <taxon>Embryophyta</taxon>
        <taxon>Tracheophyta</taxon>
        <taxon>Spermatophyta</taxon>
        <taxon>Magnoliopsida</taxon>
        <taxon>eudicotyledons</taxon>
        <taxon>Gunneridae</taxon>
        <taxon>Pentapetalae</taxon>
        <taxon>rosids</taxon>
        <taxon>malvids</taxon>
        <taxon>Brassicales</taxon>
        <taxon>Brassicaceae</taxon>
        <taxon>Cardamineae</taxon>
        <taxon>Cardamine</taxon>
    </lineage>
</organism>
<evidence type="ECO:0000259" key="9">
    <source>
        <dbReference type="PROSITE" id="PS50089"/>
    </source>
</evidence>
<evidence type="ECO:0000256" key="2">
    <source>
        <dbReference type="ARBA" id="ARBA00012483"/>
    </source>
</evidence>
<dbReference type="PANTHER" id="PTHR15710:SF230">
    <property type="entry name" value="OS08G0464400 PROTEIN"/>
    <property type="match status" value="1"/>
</dbReference>
<dbReference type="Gene3D" id="3.30.40.10">
    <property type="entry name" value="Zinc/RING finger domain, C3HC4 (zinc finger)"/>
    <property type="match status" value="1"/>
</dbReference>
<accession>A0ABD0ZA94</accession>
<keyword evidence="7" id="KW-0862">Zinc</keyword>
<keyword evidence="12" id="KW-1185">Reference proteome</keyword>
<sequence>MSSSSNENQLENRSYICRECDLVMMVLSAPSNIPAPYCPLCDIASYLTSSTSFEASLDDSEDDEESQFPDTIESIPTVVISSSMLSFSSSDDSTLPCAICTEDFVVGESARRLPCDHLYHNDCIVPWLTTHNSCPLCRFELPFVPPVDEDSLAMWFQVLELDGFDSEEDLGVTLDLYQPFDG</sequence>
<keyword evidence="6" id="KW-0833">Ubl conjugation pathway</keyword>
<dbReference type="InterPro" id="IPR001841">
    <property type="entry name" value="Znf_RING"/>
</dbReference>
<gene>
    <name evidence="11" type="ORF">V5N11_022597</name>
    <name evidence="10" type="ORF">V5N11_030682</name>
</gene>
<keyword evidence="4" id="KW-0479">Metal-binding</keyword>
<name>A0ABD0ZA94_CARAN</name>
<evidence type="ECO:0000256" key="4">
    <source>
        <dbReference type="ARBA" id="ARBA00022723"/>
    </source>
</evidence>
<dbReference type="PROSITE" id="PS50089">
    <property type="entry name" value="ZF_RING_2"/>
    <property type="match status" value="1"/>
</dbReference>
<keyword evidence="5 8" id="KW-0863">Zinc-finger</keyword>
<dbReference type="GO" id="GO:0008270">
    <property type="term" value="F:zinc ion binding"/>
    <property type="evidence" value="ECO:0007669"/>
    <property type="project" value="UniProtKB-KW"/>
</dbReference>
<evidence type="ECO:0000256" key="3">
    <source>
        <dbReference type="ARBA" id="ARBA00022679"/>
    </source>
</evidence>
<dbReference type="GO" id="GO:0061630">
    <property type="term" value="F:ubiquitin protein ligase activity"/>
    <property type="evidence" value="ECO:0007669"/>
    <property type="project" value="UniProtKB-EC"/>
</dbReference>
<evidence type="ECO:0000313" key="11">
    <source>
        <dbReference type="EMBL" id="KAL1210816.1"/>
    </source>
</evidence>
<dbReference type="EMBL" id="JBANAX010000389">
    <property type="protein sequence ID" value="KAL1210816.1"/>
    <property type="molecule type" value="Genomic_DNA"/>
</dbReference>
<dbReference type="EC" id="2.3.2.27" evidence="2"/>
<comment type="catalytic activity">
    <reaction evidence="1">
        <text>S-ubiquitinyl-[E2 ubiquitin-conjugating enzyme]-L-cysteine + [acceptor protein]-L-lysine = [E2 ubiquitin-conjugating enzyme]-L-cysteine + N(6)-ubiquitinyl-[acceptor protein]-L-lysine.</text>
        <dbReference type="EC" id="2.3.2.27"/>
    </reaction>
</comment>
<evidence type="ECO:0000256" key="8">
    <source>
        <dbReference type="PROSITE-ProRule" id="PRU00175"/>
    </source>
</evidence>
<dbReference type="FunFam" id="3.30.40.10:FF:000127">
    <property type="entry name" value="E3 ubiquitin-protein ligase RNF181"/>
    <property type="match status" value="1"/>
</dbReference>
<dbReference type="GO" id="GO:0016567">
    <property type="term" value="P:protein ubiquitination"/>
    <property type="evidence" value="ECO:0007669"/>
    <property type="project" value="UniProtKB-ARBA"/>
</dbReference>
<evidence type="ECO:0000256" key="5">
    <source>
        <dbReference type="ARBA" id="ARBA00022771"/>
    </source>
</evidence>
<proteinExistence type="predicted"/>
<dbReference type="Proteomes" id="UP001558713">
    <property type="component" value="Unassembled WGS sequence"/>
</dbReference>
<dbReference type="InterPro" id="IPR013083">
    <property type="entry name" value="Znf_RING/FYVE/PHD"/>
</dbReference>
<dbReference type="AlphaFoldDB" id="A0ABD0ZA94"/>
<dbReference type="SUPFAM" id="SSF57850">
    <property type="entry name" value="RING/U-box"/>
    <property type="match status" value="1"/>
</dbReference>
<evidence type="ECO:0000256" key="6">
    <source>
        <dbReference type="ARBA" id="ARBA00022786"/>
    </source>
</evidence>
<dbReference type="Pfam" id="PF13639">
    <property type="entry name" value="zf-RING_2"/>
    <property type="match status" value="1"/>
</dbReference>
<evidence type="ECO:0000256" key="7">
    <source>
        <dbReference type="ARBA" id="ARBA00022833"/>
    </source>
</evidence>